<dbReference type="EMBL" id="UZAU01000694">
    <property type="status" value="NOT_ANNOTATED_CDS"/>
    <property type="molecule type" value="Genomic_DNA"/>
</dbReference>
<dbReference type="GO" id="GO:0003676">
    <property type="term" value="F:nucleic acid binding"/>
    <property type="evidence" value="ECO:0007669"/>
    <property type="project" value="InterPro"/>
</dbReference>
<evidence type="ECO:0000259" key="1">
    <source>
        <dbReference type="Pfam" id="PF13456"/>
    </source>
</evidence>
<dbReference type="Pfam" id="PF13456">
    <property type="entry name" value="RVT_3"/>
    <property type="match status" value="1"/>
</dbReference>
<dbReference type="SUPFAM" id="SSF53098">
    <property type="entry name" value="Ribonuclease H-like"/>
    <property type="match status" value="1"/>
</dbReference>
<name>A0A803QCP0_CANSA</name>
<dbReference type="GO" id="GO:0004523">
    <property type="term" value="F:RNA-DNA hybrid ribonuclease activity"/>
    <property type="evidence" value="ECO:0007669"/>
    <property type="project" value="InterPro"/>
</dbReference>
<accession>A0A803QCP0</accession>
<dbReference type="InterPro" id="IPR044730">
    <property type="entry name" value="RNase_H-like_dom_plant"/>
</dbReference>
<reference evidence="2" key="2">
    <citation type="submission" date="2021-03" db="UniProtKB">
        <authorList>
            <consortium name="EnsemblPlants"/>
        </authorList>
    </citation>
    <scope>IDENTIFICATION</scope>
</reference>
<feature type="domain" description="RNase H type-1" evidence="1">
    <location>
        <begin position="135"/>
        <end position="250"/>
    </location>
</feature>
<dbReference type="InterPro" id="IPR052929">
    <property type="entry name" value="RNase_H-like_EbsB-rel"/>
</dbReference>
<protein>
    <recommendedName>
        <fullName evidence="1">RNase H type-1 domain-containing protein</fullName>
    </recommendedName>
</protein>
<dbReference type="InterPro" id="IPR036397">
    <property type="entry name" value="RNaseH_sf"/>
</dbReference>
<dbReference type="Proteomes" id="UP000596661">
    <property type="component" value="Chromosome 8"/>
</dbReference>
<keyword evidence="3" id="KW-1185">Reference proteome</keyword>
<dbReference type="InterPro" id="IPR002156">
    <property type="entry name" value="RNaseH_domain"/>
</dbReference>
<proteinExistence type="predicted"/>
<dbReference type="AlphaFoldDB" id="A0A803QCP0"/>
<sequence length="266" mass="30242">MMLTLLLSPNRCALWVEWDDDVLNDVLTARDQELVWKIPLSTDVESDGWFWRKESSGLFTVRSAYAILQQQKTSMEQPIFSGAWTNLCWWEEGLREWNTAECLEAGSPNEPNRVRIEHWTPNFPKIKVNVDNALFSNERSYGLGLVARDCNGMVIQARTLKKAGDLQPHEVEAIGIKEALSWIKDNEWSSVIVELDCLRVVLDLQGNKNMASPYGHIILDCKALLASFDDVSFNFVKRSANKVAHSLARSSLMELTVLLVVLNYLL</sequence>
<dbReference type="InterPro" id="IPR012337">
    <property type="entry name" value="RNaseH-like_sf"/>
</dbReference>
<evidence type="ECO:0000313" key="2">
    <source>
        <dbReference type="EnsemblPlants" id="cds.evm.model.08.884"/>
    </source>
</evidence>
<dbReference type="EnsemblPlants" id="evm.model.08.884">
    <property type="protein sequence ID" value="cds.evm.model.08.884"/>
    <property type="gene ID" value="evm.TU.08.884"/>
</dbReference>
<dbReference type="PANTHER" id="PTHR47074:SF11">
    <property type="entry name" value="REVERSE TRANSCRIPTASE-LIKE PROTEIN"/>
    <property type="match status" value="1"/>
</dbReference>
<dbReference type="PANTHER" id="PTHR47074">
    <property type="entry name" value="BNAC02G40300D PROTEIN"/>
    <property type="match status" value="1"/>
</dbReference>
<evidence type="ECO:0000313" key="3">
    <source>
        <dbReference type="Proteomes" id="UP000596661"/>
    </source>
</evidence>
<organism evidence="2 3">
    <name type="scientific">Cannabis sativa</name>
    <name type="common">Hemp</name>
    <name type="synonym">Marijuana</name>
    <dbReference type="NCBI Taxonomy" id="3483"/>
    <lineage>
        <taxon>Eukaryota</taxon>
        <taxon>Viridiplantae</taxon>
        <taxon>Streptophyta</taxon>
        <taxon>Embryophyta</taxon>
        <taxon>Tracheophyta</taxon>
        <taxon>Spermatophyta</taxon>
        <taxon>Magnoliopsida</taxon>
        <taxon>eudicotyledons</taxon>
        <taxon>Gunneridae</taxon>
        <taxon>Pentapetalae</taxon>
        <taxon>rosids</taxon>
        <taxon>fabids</taxon>
        <taxon>Rosales</taxon>
        <taxon>Cannabaceae</taxon>
        <taxon>Cannabis</taxon>
    </lineage>
</organism>
<dbReference type="OMA" id="FISWSAN"/>
<dbReference type="Gramene" id="evm.model.08.884">
    <property type="protein sequence ID" value="cds.evm.model.08.884"/>
    <property type="gene ID" value="evm.TU.08.884"/>
</dbReference>
<dbReference type="Gene3D" id="3.30.420.10">
    <property type="entry name" value="Ribonuclease H-like superfamily/Ribonuclease H"/>
    <property type="match status" value="1"/>
</dbReference>
<dbReference type="CDD" id="cd06222">
    <property type="entry name" value="RNase_H_like"/>
    <property type="match status" value="1"/>
</dbReference>
<reference evidence="2" key="1">
    <citation type="submission" date="2018-11" db="EMBL/GenBank/DDBJ databases">
        <authorList>
            <person name="Grassa J C."/>
        </authorList>
    </citation>
    <scope>NUCLEOTIDE SEQUENCE [LARGE SCALE GENOMIC DNA]</scope>
</reference>